<accession>A0A6S7KVI3</accession>
<comment type="caution">
    <text evidence="1">The sequence shown here is derived from an EMBL/GenBank/DDBJ whole genome shotgun (WGS) entry which is preliminary data.</text>
</comment>
<dbReference type="Proteomes" id="UP001152795">
    <property type="component" value="Unassembled WGS sequence"/>
</dbReference>
<evidence type="ECO:0000313" key="2">
    <source>
        <dbReference type="Proteomes" id="UP001152795"/>
    </source>
</evidence>
<dbReference type="OrthoDB" id="10047052at2759"/>
<reference evidence="1" key="1">
    <citation type="submission" date="2020-04" db="EMBL/GenBank/DDBJ databases">
        <authorList>
            <person name="Alioto T."/>
            <person name="Alioto T."/>
            <person name="Gomez Garrido J."/>
        </authorList>
    </citation>
    <scope>NUCLEOTIDE SEQUENCE</scope>
    <source>
        <strain evidence="1">A484AB</strain>
    </source>
</reference>
<name>A0A6S7KVI3_PARCT</name>
<sequence length="192" mass="21805">MSTKLGIDLLSPLEKSYLEALAESYHNAKSWETRRQILSIMSGVANYNHIVKFIPGLTRYRYSVANLHRLQFGRGAPVEHQPLTRIKVDIKQLDHFLGFITSPHLIQDLPFGNNKLKLSNGQTMEVPNVIRTLIPERIARQYTQYCEDTGFTPFSKSTMLRVLSECSATVRKSLQGLDYYAAEGAQAFDNLI</sequence>
<gene>
    <name evidence="1" type="ORF">PACLA_8A059045</name>
</gene>
<organism evidence="1 2">
    <name type="scientific">Paramuricea clavata</name>
    <name type="common">Red gorgonian</name>
    <name type="synonym">Violescent sea-whip</name>
    <dbReference type="NCBI Taxonomy" id="317549"/>
    <lineage>
        <taxon>Eukaryota</taxon>
        <taxon>Metazoa</taxon>
        <taxon>Cnidaria</taxon>
        <taxon>Anthozoa</taxon>
        <taxon>Octocorallia</taxon>
        <taxon>Malacalcyonacea</taxon>
        <taxon>Plexauridae</taxon>
        <taxon>Paramuricea</taxon>
    </lineage>
</organism>
<protein>
    <submittedName>
        <fullName evidence="1">Uncharacterized protein</fullName>
    </submittedName>
</protein>
<dbReference type="EMBL" id="CACRXK020012966">
    <property type="protein sequence ID" value="CAB4024329.1"/>
    <property type="molecule type" value="Genomic_DNA"/>
</dbReference>
<dbReference type="AlphaFoldDB" id="A0A6S7KVI3"/>
<evidence type="ECO:0000313" key="1">
    <source>
        <dbReference type="EMBL" id="CAB4024329.1"/>
    </source>
</evidence>
<keyword evidence="2" id="KW-1185">Reference proteome</keyword>
<proteinExistence type="predicted"/>